<dbReference type="InterPro" id="IPR011992">
    <property type="entry name" value="EF-hand-dom_pair"/>
</dbReference>
<dbReference type="SMART" id="SM00568">
    <property type="entry name" value="GRAM"/>
    <property type="match status" value="2"/>
</dbReference>
<dbReference type="GO" id="GO:0005509">
    <property type="term" value="F:calcium ion binding"/>
    <property type="evidence" value="ECO:0007669"/>
    <property type="project" value="InterPro"/>
</dbReference>
<keyword evidence="5" id="KW-0677">Repeat</keyword>
<keyword evidence="2" id="KW-0343">GTPase activation</keyword>
<dbReference type="Gene3D" id="1.10.10.750">
    <property type="entry name" value="Ypt/Rab-GAP domain of gyp1p, domain 1"/>
    <property type="match status" value="1"/>
</dbReference>
<evidence type="ECO:0000256" key="5">
    <source>
        <dbReference type="ARBA" id="ARBA00022737"/>
    </source>
</evidence>
<dbReference type="Proteomes" id="UP000005207">
    <property type="component" value="Unplaced"/>
</dbReference>
<dbReference type="PROSITE" id="PS50086">
    <property type="entry name" value="TBC_RABGAP"/>
    <property type="match status" value="1"/>
</dbReference>
<feature type="domain" description="EF-hand" evidence="10">
    <location>
        <begin position="844"/>
        <end position="879"/>
    </location>
</feature>
<dbReference type="Pfam" id="PF02893">
    <property type="entry name" value="GRAM"/>
    <property type="match status" value="2"/>
</dbReference>
<evidence type="ECO:0000313" key="11">
    <source>
        <dbReference type="Ensembl" id="ENSONIP00000050637.1"/>
    </source>
</evidence>
<evidence type="ECO:0000256" key="4">
    <source>
        <dbReference type="ARBA" id="ARBA00022723"/>
    </source>
</evidence>
<dbReference type="PROSITE" id="PS00018">
    <property type="entry name" value="EF_HAND_1"/>
    <property type="match status" value="1"/>
</dbReference>
<dbReference type="Gene3D" id="2.30.29.30">
    <property type="entry name" value="Pleckstrin-homology domain (PH domain)/Phosphotyrosine-binding domain (PTB)"/>
    <property type="match status" value="2"/>
</dbReference>
<reference evidence="11" key="2">
    <citation type="submission" date="2025-09" db="UniProtKB">
        <authorList>
            <consortium name="Ensembl"/>
        </authorList>
    </citation>
    <scope>IDENTIFICATION</scope>
</reference>
<evidence type="ECO:0000256" key="3">
    <source>
        <dbReference type="ARBA" id="ARBA00022490"/>
    </source>
</evidence>
<dbReference type="GO" id="GO:0005829">
    <property type="term" value="C:cytosol"/>
    <property type="evidence" value="ECO:0007669"/>
    <property type="project" value="UniProtKB-SubCell"/>
</dbReference>
<keyword evidence="4" id="KW-0479">Metal-binding</keyword>
<evidence type="ECO:0000259" key="9">
    <source>
        <dbReference type="PROSITE" id="PS50086"/>
    </source>
</evidence>
<feature type="region of interest" description="Disordered" evidence="8">
    <location>
        <begin position="998"/>
        <end position="1022"/>
    </location>
</feature>
<dbReference type="InterPro" id="IPR004182">
    <property type="entry name" value="GRAM"/>
</dbReference>
<dbReference type="GO" id="GO:0005096">
    <property type="term" value="F:GTPase activator activity"/>
    <property type="evidence" value="ECO:0007669"/>
    <property type="project" value="UniProtKB-KW"/>
</dbReference>
<proteinExistence type="predicted"/>
<dbReference type="Pfam" id="PF00566">
    <property type="entry name" value="RabGAP-TBC"/>
    <property type="match status" value="1"/>
</dbReference>
<keyword evidence="3" id="KW-0963">Cytoplasm</keyword>
<protein>
    <recommendedName>
        <fullName evidence="7">TBC1 domain family member 8B</fullName>
    </recommendedName>
</protein>
<evidence type="ECO:0000256" key="7">
    <source>
        <dbReference type="ARBA" id="ARBA00067411"/>
    </source>
</evidence>
<dbReference type="SUPFAM" id="SSF47923">
    <property type="entry name" value="Ypt/Rab-GAP domain of gyp1p"/>
    <property type="match status" value="2"/>
</dbReference>
<dbReference type="InterPro" id="IPR035969">
    <property type="entry name" value="Rab-GAP_TBC_sf"/>
</dbReference>
<feature type="domain" description="Rab-GAP TBC" evidence="9">
    <location>
        <begin position="479"/>
        <end position="666"/>
    </location>
</feature>
<dbReference type="FunFam" id="2.30.29.30:FF:000013">
    <property type="entry name" value="Putative TBC1 domain family member 8B"/>
    <property type="match status" value="1"/>
</dbReference>
<dbReference type="FunFam" id="1.10.8.270:FF:000002">
    <property type="entry name" value="TBC1 domain family member 9B"/>
    <property type="match status" value="1"/>
</dbReference>
<name>A0A669CQN3_ORENI</name>
<dbReference type="GeneTree" id="ENSGT00940000158977"/>
<dbReference type="InterPro" id="IPR002048">
    <property type="entry name" value="EF_hand_dom"/>
</dbReference>
<evidence type="ECO:0000256" key="2">
    <source>
        <dbReference type="ARBA" id="ARBA00022468"/>
    </source>
</evidence>
<accession>A0A669CQN3</accession>
<dbReference type="Ensembl" id="ENSONIT00000033607.1">
    <property type="protein sequence ID" value="ENSONIP00000050637.1"/>
    <property type="gene ID" value="ENSONIG00000017018.2"/>
</dbReference>
<dbReference type="FunFam" id="1.10.472.80:FF:000023">
    <property type="entry name" value="TBC1 domain family member 8B"/>
    <property type="match status" value="1"/>
</dbReference>
<sequence>MWLNPDEVLLKNVLKLWVTERSNDFFLLQRRRGHGESNSRITGLLVGALDNVLDSTARVTPFRILLQVPGSQVSWIIASGAAIEEVNKHWDWLVHNLLHSLSVFENKEDVASFVKGKVKGLIAEEVQGRQAAQEDDPGKFREALLKFEVHFGLPSSEKLVTYYSCCCWKGRVPRQGFLYLSINHMAFYSFLLGKEVKFVIPWAEVTRLERVSTALMPEAIRVTTRQRQREFSMFLNLDEAFGVIGQLADIALRRLLDSKGLELDRVLQQPARITKRILEEQAIREYVLALFRLPRSENLHEVASCSVWTPHARCHTAGTLYTTDSYLCFSSREEGNLVLLIPLSEVLSIEKADSTSALPNPVIVSIRTKKAFQLIELNDRDELVENMNSRLRALHSPTPYYTFYYDTGYSDEEEIEEHVLNNIHQLNVVSQNQDQEICVCLCQSTDQVKERLWEDHFSEFGRGVHMFRTEKIQKLVAMGIPESLRGELWMIFSDASSDLGSHEGYYASLVQKSMGHNNLATEEIERDLHRSLPDHPAFQNPTGIAALRRVLTAYAHRNPKIGYCQSMNILASVLLLYAKEEDAFWLLVAVCERMLPDYFNRRVIGAQVDQSVFEELIRERLPELAEQIPDLSTLSSVSLSWFLTLFLSVLPFHSAVCVVDCFFFHGIKAIFQLGLAVLEANAAELSSSTDDGQALMILTGFLDQVGNEECPGFPSSSPAAEETSCSVAKGHTNITDLINDAYIKFGDLTVRQIEQLRCRHRIRVLQAHEDTTKENALRLVSPDVSIPPEKLADIYDLFKVIFLPSWHYCDSNRSFIERQYRLDRPQFKSLYGLLVPWPDVSNQHTDTLANRTFTLLDQDCDNLVTFRDFASWLDTLYFGELNEKIRLLYCLHIPPALTETEDDPSVMKSPLLSTNRPLYVKDYQDQLKQMLQDLAKEKEKDVEKPLPLMNQSEFIQFCKTLYSMFHGDPEENELFQAIATVTSLVLQIGEVGHRGKIAGSEANSQEGSTAAGGVDARKGSRSSATADNEWTVSYAQILASLLTEQALVNFFEKPLDLSAKITQAKESQYQQRKENVPADSSG</sequence>
<dbReference type="FunFam" id="1.10.10.750:FF:000008">
    <property type="entry name" value="TBC1 domain family member 9"/>
    <property type="match status" value="1"/>
</dbReference>
<comment type="subcellular location">
    <subcellularLocation>
        <location evidence="1">Cytoplasm</location>
        <location evidence="1">Cytosol</location>
    </subcellularLocation>
</comment>
<dbReference type="AlphaFoldDB" id="A0A669CQN3"/>
<evidence type="ECO:0000256" key="1">
    <source>
        <dbReference type="ARBA" id="ARBA00004514"/>
    </source>
</evidence>
<evidence type="ECO:0000256" key="6">
    <source>
        <dbReference type="ARBA" id="ARBA00022837"/>
    </source>
</evidence>
<reference evidence="11" key="1">
    <citation type="submission" date="2025-08" db="UniProtKB">
        <authorList>
            <consortium name="Ensembl"/>
        </authorList>
    </citation>
    <scope>IDENTIFICATION</scope>
</reference>
<evidence type="ECO:0000259" key="10">
    <source>
        <dbReference type="PROSITE" id="PS50222"/>
    </source>
</evidence>
<keyword evidence="6" id="KW-0106">Calcium</keyword>
<dbReference type="Gene3D" id="1.10.472.80">
    <property type="entry name" value="Ypt/Rab-GAP domain of gyp1p, domain 3"/>
    <property type="match status" value="1"/>
</dbReference>
<dbReference type="Gene3D" id="1.10.238.10">
    <property type="entry name" value="EF-hand"/>
    <property type="match status" value="1"/>
</dbReference>
<dbReference type="GO" id="GO:0003094">
    <property type="term" value="P:glomerular filtration"/>
    <property type="evidence" value="ECO:0007669"/>
    <property type="project" value="UniProtKB-ARBA"/>
</dbReference>
<dbReference type="PROSITE" id="PS50222">
    <property type="entry name" value="EF_HAND_2"/>
    <property type="match status" value="1"/>
</dbReference>
<dbReference type="SUPFAM" id="SSF47473">
    <property type="entry name" value="EF-hand"/>
    <property type="match status" value="1"/>
</dbReference>
<dbReference type="InterPro" id="IPR011993">
    <property type="entry name" value="PH-like_dom_sf"/>
</dbReference>
<evidence type="ECO:0000256" key="8">
    <source>
        <dbReference type="SAM" id="MobiDB-lite"/>
    </source>
</evidence>
<dbReference type="InterPro" id="IPR018247">
    <property type="entry name" value="EF_Hand_1_Ca_BS"/>
</dbReference>
<dbReference type="Gene3D" id="1.10.8.270">
    <property type="entry name" value="putative rabgap domain of human tbc1 domain family member 14 like domains"/>
    <property type="match status" value="1"/>
</dbReference>
<keyword evidence="12" id="KW-1185">Reference proteome</keyword>
<organism evidence="11 12">
    <name type="scientific">Oreochromis niloticus</name>
    <name type="common">Nile tilapia</name>
    <name type="synonym">Tilapia nilotica</name>
    <dbReference type="NCBI Taxonomy" id="8128"/>
    <lineage>
        <taxon>Eukaryota</taxon>
        <taxon>Metazoa</taxon>
        <taxon>Chordata</taxon>
        <taxon>Craniata</taxon>
        <taxon>Vertebrata</taxon>
        <taxon>Euteleostomi</taxon>
        <taxon>Actinopterygii</taxon>
        <taxon>Neopterygii</taxon>
        <taxon>Teleostei</taxon>
        <taxon>Neoteleostei</taxon>
        <taxon>Acanthomorphata</taxon>
        <taxon>Ovalentaria</taxon>
        <taxon>Cichlomorphae</taxon>
        <taxon>Cichliformes</taxon>
        <taxon>Cichlidae</taxon>
        <taxon>African cichlids</taxon>
        <taxon>Pseudocrenilabrinae</taxon>
        <taxon>Oreochromini</taxon>
        <taxon>Oreochromis</taxon>
    </lineage>
</organism>
<gene>
    <name evidence="11" type="primary">TBC1D8</name>
</gene>
<dbReference type="SMART" id="SM00164">
    <property type="entry name" value="TBC"/>
    <property type="match status" value="1"/>
</dbReference>
<dbReference type="PANTHER" id="PTHR47666:SF2">
    <property type="entry name" value="TBC1 DOMAIN FAMILY MEMBER 8 ISOFORM X1"/>
    <property type="match status" value="1"/>
</dbReference>
<dbReference type="InterPro" id="IPR000195">
    <property type="entry name" value="Rab-GAP-TBC_dom"/>
</dbReference>
<evidence type="ECO:0000313" key="12">
    <source>
        <dbReference type="Proteomes" id="UP000005207"/>
    </source>
</evidence>
<dbReference type="PANTHER" id="PTHR47666">
    <property type="entry name" value="PROTEIN VASCULAR ASSOCIATED DEATH 1, CHLOROPLASTIC"/>
    <property type="match status" value="1"/>
</dbReference>